<dbReference type="CDD" id="cd14473">
    <property type="entry name" value="FERM_B-lobe"/>
    <property type="match status" value="1"/>
</dbReference>
<feature type="region of interest" description="Disordered" evidence="11">
    <location>
        <begin position="1230"/>
        <end position="1403"/>
    </location>
</feature>
<keyword evidence="15" id="KW-1185">Reference proteome</keyword>
<feature type="compositionally biased region" description="Low complexity" evidence="11">
    <location>
        <begin position="2512"/>
        <end position="2552"/>
    </location>
</feature>
<feature type="region of interest" description="Disordered" evidence="11">
    <location>
        <begin position="1614"/>
        <end position="1650"/>
    </location>
</feature>
<dbReference type="InterPro" id="IPR000299">
    <property type="entry name" value="FERM_domain"/>
</dbReference>
<evidence type="ECO:0000256" key="1">
    <source>
        <dbReference type="ARBA" id="ARBA00004496"/>
    </source>
</evidence>
<dbReference type="InterPro" id="IPR019748">
    <property type="entry name" value="FERM_central"/>
</dbReference>
<feature type="compositionally biased region" description="Low complexity" evidence="11">
    <location>
        <begin position="2574"/>
        <end position="2590"/>
    </location>
</feature>
<evidence type="ECO:0000259" key="14">
    <source>
        <dbReference type="PROSITE" id="PS51456"/>
    </source>
</evidence>
<evidence type="ECO:0000256" key="7">
    <source>
        <dbReference type="ARBA" id="ARBA00023123"/>
    </source>
</evidence>
<dbReference type="Gene3D" id="1.20.120.720">
    <property type="entry name" value="Myosin VI head, motor domain, U50 subdomain"/>
    <property type="match status" value="1"/>
</dbReference>
<proteinExistence type="inferred from homology"/>
<keyword evidence="8 10" id="KW-0505">Motor protein</keyword>
<dbReference type="InterPro" id="IPR051567">
    <property type="entry name" value="Unconventional_Myosin_ATPase"/>
</dbReference>
<feature type="domain" description="Myosin motor" evidence="14">
    <location>
        <begin position="115"/>
        <end position="800"/>
    </location>
</feature>
<dbReference type="Gene3D" id="1.10.10.820">
    <property type="match status" value="1"/>
</dbReference>
<keyword evidence="4" id="KW-0677">Repeat</keyword>
<dbReference type="InterPro" id="IPR002404">
    <property type="entry name" value="IRS_PTB"/>
</dbReference>
<keyword evidence="9 10" id="KW-0009">Actin-binding</keyword>
<dbReference type="Proteomes" id="UP001652628">
    <property type="component" value="Chromosome X"/>
</dbReference>
<dbReference type="PRINTS" id="PR00193">
    <property type="entry name" value="MYOSINHEAVY"/>
</dbReference>
<accession>A0AB40DJQ4</accession>
<evidence type="ECO:0000256" key="3">
    <source>
        <dbReference type="ARBA" id="ARBA00022490"/>
    </source>
</evidence>
<evidence type="ECO:0000256" key="2">
    <source>
        <dbReference type="ARBA" id="ARBA00008314"/>
    </source>
</evidence>
<dbReference type="PANTHER" id="PTHR22692">
    <property type="entry name" value="MYOSIN VII, XV"/>
    <property type="match status" value="1"/>
</dbReference>
<keyword evidence="3" id="KW-0963">Cytoplasm</keyword>
<feature type="compositionally biased region" description="Polar residues" evidence="11">
    <location>
        <begin position="1822"/>
        <end position="1831"/>
    </location>
</feature>
<evidence type="ECO:0000313" key="15">
    <source>
        <dbReference type="Proteomes" id="UP001652628"/>
    </source>
</evidence>
<keyword evidence="5 10" id="KW-0547">Nucleotide-binding</keyword>
<dbReference type="GO" id="GO:0071944">
    <property type="term" value="C:cell periphery"/>
    <property type="evidence" value="ECO:0007669"/>
    <property type="project" value="UniProtKB-ARBA"/>
</dbReference>
<dbReference type="GO" id="GO:0030182">
    <property type="term" value="P:neuron differentiation"/>
    <property type="evidence" value="ECO:0007669"/>
    <property type="project" value="UniProtKB-ARBA"/>
</dbReference>
<dbReference type="InterPro" id="IPR036961">
    <property type="entry name" value="Kinesin_motor_dom_sf"/>
</dbReference>
<feature type="region of interest" description="Disordered" evidence="11">
    <location>
        <begin position="2482"/>
        <end position="2592"/>
    </location>
</feature>
<dbReference type="Gene3D" id="1.20.5.190">
    <property type="match status" value="1"/>
</dbReference>
<gene>
    <name evidence="16" type="primary">Myo10A</name>
</gene>
<dbReference type="PROSITE" id="PS51456">
    <property type="entry name" value="MYOSIN_MOTOR"/>
    <property type="match status" value="1"/>
</dbReference>
<keyword evidence="6 10" id="KW-0067">ATP-binding</keyword>
<dbReference type="PROSITE" id="PS50096">
    <property type="entry name" value="IQ"/>
    <property type="match status" value="3"/>
</dbReference>
<dbReference type="SMART" id="SM00015">
    <property type="entry name" value="IQ"/>
    <property type="match status" value="3"/>
</dbReference>
<dbReference type="InterPro" id="IPR038185">
    <property type="entry name" value="MyTH4_dom_sf"/>
</dbReference>
<feature type="region of interest" description="Disordered" evidence="11">
    <location>
        <begin position="2308"/>
        <end position="2329"/>
    </location>
</feature>
<dbReference type="InterPro" id="IPR027417">
    <property type="entry name" value="P-loop_NTPase"/>
</dbReference>
<feature type="compositionally biased region" description="Basic and acidic residues" evidence="11">
    <location>
        <begin position="2104"/>
        <end position="2115"/>
    </location>
</feature>
<feature type="region of interest" description="Disordered" evidence="11">
    <location>
        <begin position="868"/>
        <end position="889"/>
    </location>
</feature>
<comment type="subcellular location">
    <subcellularLocation>
        <location evidence="1">Cytoplasm</location>
    </subcellularLocation>
</comment>
<dbReference type="CDD" id="cd01387">
    <property type="entry name" value="MYSc_Myo15"/>
    <property type="match status" value="1"/>
</dbReference>
<evidence type="ECO:0000256" key="5">
    <source>
        <dbReference type="ARBA" id="ARBA00022741"/>
    </source>
</evidence>
<dbReference type="SUPFAM" id="SSF50729">
    <property type="entry name" value="PH domain-like"/>
    <property type="match status" value="1"/>
</dbReference>
<dbReference type="Pfam" id="PF02174">
    <property type="entry name" value="IRS"/>
    <property type="match status" value="1"/>
</dbReference>
<feature type="binding site" evidence="10">
    <location>
        <begin position="206"/>
        <end position="213"/>
    </location>
    <ligand>
        <name>ATP</name>
        <dbReference type="ChEBI" id="CHEBI:30616"/>
    </ligand>
</feature>
<organism evidence="15 16">
    <name type="scientific">Drosophila suzukii</name>
    <name type="common">Spotted-wing drosophila fruit fly</name>
    <dbReference type="NCBI Taxonomy" id="28584"/>
    <lineage>
        <taxon>Eukaryota</taxon>
        <taxon>Metazoa</taxon>
        <taxon>Ecdysozoa</taxon>
        <taxon>Arthropoda</taxon>
        <taxon>Hexapoda</taxon>
        <taxon>Insecta</taxon>
        <taxon>Pterygota</taxon>
        <taxon>Neoptera</taxon>
        <taxon>Endopterygota</taxon>
        <taxon>Diptera</taxon>
        <taxon>Brachycera</taxon>
        <taxon>Muscomorpha</taxon>
        <taxon>Ephydroidea</taxon>
        <taxon>Drosophilidae</taxon>
        <taxon>Drosophila</taxon>
        <taxon>Sophophora</taxon>
    </lineage>
</organism>
<dbReference type="GO" id="GO:0003779">
    <property type="term" value="F:actin binding"/>
    <property type="evidence" value="ECO:0007669"/>
    <property type="project" value="UniProtKB-KW"/>
</dbReference>
<protein>
    <submittedName>
        <fullName evidence="16">Unconventional myosin-XV isoform X1</fullName>
    </submittedName>
</protein>
<feature type="compositionally biased region" description="Pro residues" evidence="11">
    <location>
        <begin position="1942"/>
        <end position="1987"/>
    </location>
</feature>
<feature type="compositionally biased region" description="Gly residues" evidence="11">
    <location>
        <begin position="2317"/>
        <end position="2329"/>
    </location>
</feature>
<dbReference type="Pfam" id="PF00612">
    <property type="entry name" value="IQ"/>
    <property type="match status" value="2"/>
</dbReference>
<dbReference type="GO" id="GO:0003774">
    <property type="term" value="F:cytoskeletal motor activity"/>
    <property type="evidence" value="ECO:0007669"/>
    <property type="project" value="UniProtKB-UniRule"/>
</dbReference>
<evidence type="ECO:0000256" key="9">
    <source>
        <dbReference type="ARBA" id="ARBA00023203"/>
    </source>
</evidence>
<dbReference type="PANTHER" id="PTHR22692:SF26">
    <property type="entry name" value="SH3 DOMAIN-CONTAINING PROTEIN"/>
    <property type="match status" value="1"/>
</dbReference>
<dbReference type="GO" id="GO:0005524">
    <property type="term" value="F:ATP binding"/>
    <property type="evidence" value="ECO:0007669"/>
    <property type="project" value="UniProtKB-UniRule"/>
</dbReference>
<feature type="domain" description="MyTH4" evidence="13">
    <location>
        <begin position="2656"/>
        <end position="2810"/>
    </location>
</feature>
<name>A0AB40DJQ4_DROSZ</name>
<dbReference type="GO" id="GO:0009887">
    <property type="term" value="P:animal organ morphogenesis"/>
    <property type="evidence" value="ECO:0007669"/>
    <property type="project" value="UniProtKB-ARBA"/>
</dbReference>
<dbReference type="Pfam" id="PF00063">
    <property type="entry name" value="Myosin_head"/>
    <property type="match status" value="1"/>
</dbReference>
<feature type="compositionally biased region" description="Basic and acidic residues" evidence="11">
    <location>
        <begin position="1331"/>
        <end position="1340"/>
    </location>
</feature>
<dbReference type="InterPro" id="IPR000048">
    <property type="entry name" value="IQ_motif_EF-hand-BS"/>
</dbReference>
<dbReference type="GO" id="GO:0005737">
    <property type="term" value="C:cytoplasm"/>
    <property type="evidence" value="ECO:0007669"/>
    <property type="project" value="UniProtKB-ARBA"/>
</dbReference>
<evidence type="ECO:0000259" key="13">
    <source>
        <dbReference type="PROSITE" id="PS51016"/>
    </source>
</evidence>
<comment type="similarity">
    <text evidence="2 10">Belongs to the TRAFAC class myosin-kinesin ATPase superfamily. Myosin family.</text>
</comment>
<dbReference type="Pfam" id="PF26570">
    <property type="entry name" value="MYO15"/>
    <property type="match status" value="1"/>
</dbReference>
<dbReference type="InterPro" id="IPR036057">
    <property type="entry name" value="MYSc_Myo15"/>
</dbReference>
<dbReference type="InterPro" id="IPR001609">
    <property type="entry name" value="Myosin_head_motor_dom-like"/>
</dbReference>
<evidence type="ECO:0000256" key="8">
    <source>
        <dbReference type="ARBA" id="ARBA00023175"/>
    </source>
</evidence>
<evidence type="ECO:0000256" key="11">
    <source>
        <dbReference type="SAM" id="MobiDB-lite"/>
    </source>
</evidence>
<dbReference type="Gene3D" id="6.20.240.20">
    <property type="match status" value="1"/>
</dbReference>
<feature type="region of interest" description="Disordered" evidence="11">
    <location>
        <begin position="2174"/>
        <end position="2199"/>
    </location>
</feature>
<feature type="region of interest" description="Disordered" evidence="11">
    <location>
        <begin position="1867"/>
        <end position="1888"/>
    </location>
</feature>
<feature type="compositionally biased region" description="Basic and acidic residues" evidence="11">
    <location>
        <begin position="2067"/>
        <end position="2095"/>
    </location>
</feature>
<dbReference type="InterPro" id="IPR000857">
    <property type="entry name" value="MyTH4_dom"/>
</dbReference>
<keyword evidence="7 10" id="KW-0518">Myosin</keyword>
<feature type="compositionally biased region" description="Basic and acidic residues" evidence="11">
    <location>
        <begin position="1251"/>
        <end position="1266"/>
    </location>
</feature>
<dbReference type="PROSITE" id="PS51016">
    <property type="entry name" value="MYTH4"/>
    <property type="match status" value="2"/>
</dbReference>
<dbReference type="RefSeq" id="XP_065724318.2">
    <property type="nucleotide sequence ID" value="XM_065868246.2"/>
</dbReference>
<feature type="compositionally biased region" description="Low complexity" evidence="11">
    <location>
        <begin position="2035"/>
        <end position="2046"/>
    </location>
</feature>
<dbReference type="Gene3D" id="1.20.58.530">
    <property type="match status" value="1"/>
</dbReference>
<dbReference type="SUPFAM" id="SSF52540">
    <property type="entry name" value="P-loop containing nucleoside triphosphate hydrolases"/>
    <property type="match status" value="1"/>
</dbReference>
<dbReference type="SMART" id="SM00242">
    <property type="entry name" value="MYSc"/>
    <property type="match status" value="1"/>
</dbReference>
<evidence type="ECO:0000256" key="6">
    <source>
        <dbReference type="ARBA" id="ARBA00022840"/>
    </source>
</evidence>
<feature type="compositionally biased region" description="Polar residues" evidence="11">
    <location>
        <begin position="2560"/>
        <end position="2573"/>
    </location>
</feature>
<dbReference type="GO" id="GO:0016459">
    <property type="term" value="C:myosin complex"/>
    <property type="evidence" value="ECO:0007669"/>
    <property type="project" value="UniProtKB-KW"/>
</dbReference>
<dbReference type="CDD" id="cd13201">
    <property type="entry name" value="FERM_C_MyoXV"/>
    <property type="match status" value="1"/>
</dbReference>
<evidence type="ECO:0000259" key="12">
    <source>
        <dbReference type="PROSITE" id="PS50057"/>
    </source>
</evidence>
<feature type="compositionally biased region" description="Polar residues" evidence="11">
    <location>
        <begin position="1383"/>
        <end position="1394"/>
    </location>
</feature>
<dbReference type="Gene3D" id="1.25.40.530">
    <property type="entry name" value="MyTH4 domain"/>
    <property type="match status" value="2"/>
</dbReference>
<feature type="compositionally biased region" description="Basic and acidic residues" evidence="11">
    <location>
        <begin position="1801"/>
        <end position="1821"/>
    </location>
</feature>
<dbReference type="GeneID" id="108021791"/>
<feature type="domain" description="FERM" evidence="12">
    <location>
        <begin position="2815"/>
        <end position="3136"/>
    </location>
</feature>
<dbReference type="Pfam" id="PF00784">
    <property type="entry name" value="MyTH4"/>
    <property type="match status" value="2"/>
</dbReference>
<reference evidence="16" key="1">
    <citation type="submission" date="2025-08" db="UniProtKB">
        <authorList>
            <consortium name="RefSeq"/>
        </authorList>
    </citation>
    <scope>IDENTIFICATION</scope>
</reference>
<feature type="compositionally biased region" description="Basic residues" evidence="11">
    <location>
        <begin position="868"/>
        <end position="880"/>
    </location>
</feature>
<evidence type="ECO:0000256" key="4">
    <source>
        <dbReference type="ARBA" id="ARBA00022737"/>
    </source>
</evidence>
<dbReference type="InterPro" id="IPR019749">
    <property type="entry name" value="Band_41_domain"/>
</dbReference>
<dbReference type="InterPro" id="IPR041795">
    <property type="entry name" value="MyoXV_FERM_C"/>
</dbReference>
<feature type="region of interest" description="Disordered" evidence="11">
    <location>
        <begin position="43"/>
        <end position="62"/>
    </location>
</feature>
<feature type="compositionally biased region" description="Polar residues" evidence="11">
    <location>
        <begin position="1731"/>
        <end position="1742"/>
    </location>
</feature>
<evidence type="ECO:0000256" key="10">
    <source>
        <dbReference type="PROSITE-ProRule" id="PRU00782"/>
    </source>
</evidence>
<feature type="region of interest" description="Disordered" evidence="11">
    <location>
        <begin position="1785"/>
        <end position="1831"/>
    </location>
</feature>
<feature type="compositionally biased region" description="Basic and acidic residues" evidence="11">
    <location>
        <begin position="2007"/>
        <end position="2022"/>
    </location>
</feature>
<dbReference type="Gene3D" id="2.30.29.30">
    <property type="entry name" value="Pleckstrin-homology domain (PH domain)/Phosphotyrosine-binding domain (PTB)"/>
    <property type="match status" value="1"/>
</dbReference>
<dbReference type="Gene3D" id="3.40.850.10">
    <property type="entry name" value="Kinesin motor domain"/>
    <property type="match status" value="1"/>
</dbReference>
<evidence type="ECO:0000313" key="16">
    <source>
        <dbReference type="RefSeq" id="XP_065724318.2"/>
    </source>
</evidence>
<dbReference type="InterPro" id="IPR059004">
    <property type="entry name" value="MYO15"/>
</dbReference>
<feature type="region of interest" description="Actin-binding" evidence="10">
    <location>
        <begin position="676"/>
        <end position="698"/>
    </location>
</feature>
<sequence>MRIVRFHLEPWQRGGGGSVTPSPAQSPSLALLSPHVLRRQRPASLEDPEDLPLHPSSKHPALPSSRRLRRLKCRYPQVVKRLSTICSDVIARHPQTFALQPGEGSLRARQDLGSSGVEDMTLLDDLHEASLLWNLRLRYDKGLIYTFAGSILIAVNPYKMFPDAYGLEVAKQYAGRPLGSLPPHLFAIGAAAHAALPSPQVVVISGESGSGKTESTKLVMQYLAAVVPGGGSASAVITEQILEAAPLLEAFGNARTARNDNSSRFGKYLEVYFKSGAIVGAKITQYLLEKSRIVTQAPGERNYHVFYELLGGLSETERSKYGLLEADKYFYLNQGATDCASGRVDWESLQGAMQVLGVSEGEREGIVRVLAAVLHLGNVYFHRRQLRHGQEGVEVGSDAEIKWAAHLLHISAEGLHRALTSRTTEARAERLHTPLGIDQALDARDAFAKALYAGLFNWLVSRINSIVQKGGTHDAHRISILDIFGFEDLAENSFEQLCINYANENLQLYFNKHVFKLEQAEYARERLEWTPLAWDDNLPVIHLLAKKPVGICHLLDDESNFPRATDLSFLEKCHYNHALSELYARPRIGAQEFGVTHYAGQVWYCVDGFLDKNRDALRGDVLELLASSRLNLVGELTKQLRAQRDAGKTLPKGSNGRFVTMKPRTPTVAARFADSLQQLLQSMGRCHPWFVRCIKPNQEKHALRMDMPCVLQQLRYLGMLDTIQIRQRGYPVRLRFQHFVERYRHLLPSPLARGTPYRELCRALLEAMPRTGVEGPDYQLGATRVFLREALHRALESGRTERLRRAAVSVQRHVRGMLVRRQLARRQVAATRLQARWRGQRAQQRYERLRKGALTAQRLWRGRQARRKVNQLRSDHRRRQEAREAAQRAREAREAKQAVLERSQLSYLDIPAELAFIYSKLQGWSPPHGDRHLVKVLGTVPGPPSSAVQLPEDLGQFSFGKFSSVYCNGLRLQPRREPITAPLLTRAASRDQDFQDALAVFKLILRWSNDKALEGAKEKLLADYIVHKALSSRGLRDEILVQLCNQVHGLPPTSGEATRLWQLLGQCLCCFQPSAAFSKYLMRFVDDEAPASLRPLLLRQLLRQQGGGSSSSGAVGGGACRSFVPAWLEWRAWTRGCDMALPLTLPDEASQTVAVDSWTSCEEAAALAVSSLGVASRGWTLVLDDGQQLTDSCGLDYVMDLIAEKELCPAFPAPRSDLLRSGAKFARTTLPEAVKRPAVPPPAPPTSSGASKEEIPRERRSSRELLSRSSALNERYFEREPSPGPGQGSSPGQAKSRSKSLDDLLAGDIAPVPPDCDSQEPLHTLGLSESRLNDRYHSAERLAPMGKETAPRYQKSQHAGRRSHAASHGSHSSKYADKAEYATRSSAMSDTSEAPSLASHVRRVRVPSQASDVDQFLDDLFSPVLDGSLDELSDARSLAASIRGGGYSLENEEESDIDDLDDYINDIFQPLPMVESLGKLASKDQLAAIIKGGGVSSNPVEKEEESDIEDLDDYINELFQPIPLAENLNNMTSKEQLAVSIRGGGSTDSNGADPLIHQLMQLPGETESGPALYQQQVQRAFLQSAMAQNLQIQQQLLAQNQALQTLLSQQAAAANNAASSPPPAPPVLGSLSISPPPPQIQAQSPLRMKTTRSSLVVMEALQPPPPPPPPPMPPPLECKDPSETRHFLDPYGRAKTVRIGKWRWPPPQDEPQFQTEEDFFAFKMRQHQRKTTPQSQHHQLASNGGMAGESGPGIRGATAIEWEEFEIESPTPPPMGGQLMRSSIRLETTTTTTTTTAAMNSRDRERERERDRDRDRDRDGQDGNQAMQSVVTTKLAKKSFEIGADRPPPGSVGKLKLSSEMRQRLEQVTAGHSVRSTVSTKSEQRAPAKLEDTRKLMLQQQLGGLFASVTGGNSGPGGMGGGGVDSHATVRTQIERMEGKLSPPPAPPSGGWPGVLLPPAPSVPAPPPPIRPPSMAPPAPPPAPQSPPTARSPEPEPDYRTSSSQVVKEHVPAFIQRQERDTFGAVRQQQHHQQHQQQQQMMILSSHHLHLEDHSPSSSPATAAWDQAERERSRSRSRSRDREDYSESVWDRAEVEGPASGSGSEKEREKRERERERLYEIRQVERERESHKVYQPAPPRVIQASLDTTGGHHRREDRSGGLGLATFRTHMAQKYEHERKRKSSASSGMREELDSMHMTTPPPVIVPAPVPPPSSSASPGLGVVSGVVSGLGTGASSACLTYNRVPWKLRVRKEVFQPHEPIGPPVALDLLFAQVLGDVFGVTPCLRITPQEKSSALNMLHGHGVSVDTLSNRNNSGSGGGGGGGGSGGQVRALVKRHLVDMARDWPLYFARLFAVQGAPLYPDVSIMGVSHSGLYLARRDADYLIVVQAISFGEIQSAVTLPRPAALQLNLRNGKHLALHAARAAAIQSMVTSFVQEFRKLLPSSHLQSQSKASTLSSGARAAAQTLNVPLERLESRQAHAQRNEHGMEVGGSRQNEQVQQADLHHHLQHHQTQQQQQQQQQLEDALEEQQMAAEHQQQQQGQQQRFLKQQSYLHSARKSNAGQQPSSLTNGQVHQQEQILQQQQQQSQSLPHHDLDANYMQDEGNGGTPPSVTKYSLLQFAMQHFRNDQLRDADRHHERHQSAANRSYAELVKWQGHAIRLPLLRLPNDLAPLALECFDCILRYCGDIPLDPDLTEVKCVYTVLMHCHKYLALRDEVYCQLMKQTTANRSPCPDSSQRAWRLLSILAAYFGCSDALRPYLMEHLTSAASDRRRSCHGTAAVCLTNLRKTARCGGRKNVPSVEEVTAVSAGRSARRQIYRLPGGAERVVNTRCSTVVADVIAELCALLGVESEAEQQEFSLYCIVQGDAFTMPLAADEYILDVTTELLKSGQPFYLIFCRSVWHFALKREPAPMPLYVEVLFNQVAPDYLEGLLLELPGNGVPVPEMVRDMARIAALLHRAADLSHVPAMKEIKFLLPKPALGIREIRPAQWVGLVQSAWPQVANLSPGQVKAQFLNVLATWPLFGSSFFAVKRIWAEEGPHVEDNHSPMWRDLILALNRRGVLFLDPNTHETLQHWSFMEVISTRKVRSEDGALFLDMKVGNLMQQRVIRVQTEQAHEISRLVRQYITMAQISQRDKRELN</sequence>
<dbReference type="PROSITE" id="PS50057">
    <property type="entry name" value="FERM_3"/>
    <property type="match status" value="1"/>
</dbReference>
<feature type="compositionally biased region" description="Gly residues" evidence="11">
    <location>
        <begin position="1745"/>
        <end position="1754"/>
    </location>
</feature>
<dbReference type="InterPro" id="IPR011993">
    <property type="entry name" value="PH-like_dom_sf"/>
</dbReference>
<feature type="region of interest" description="Disordered" evidence="11">
    <location>
        <begin position="1938"/>
        <end position="2115"/>
    </location>
</feature>
<feature type="region of interest" description="Disordered" evidence="11">
    <location>
        <begin position="1727"/>
        <end position="1754"/>
    </location>
</feature>
<dbReference type="SMART" id="SM00295">
    <property type="entry name" value="B41"/>
    <property type="match status" value="1"/>
</dbReference>
<feature type="domain" description="MyTH4" evidence="13">
    <location>
        <begin position="974"/>
        <end position="1134"/>
    </location>
</feature>
<dbReference type="SMART" id="SM00139">
    <property type="entry name" value="MyTH4"/>
    <property type="match status" value="2"/>
</dbReference>